<keyword evidence="13" id="KW-1185">Reference proteome</keyword>
<sequence length="253" mass="26914">MEIWPAIDLRGGKCVRLKQGDYARETVFSDEPATMARQWVSRGAQFLHLVDLDAARGAPIPENRQAIADILHAVDVPCQLGGGVRDDAAIDDLFGLGLSRLIVGSAALKQPDWFARMCDRYPKRLAAGIDARDGMVATDGWLETSQRSAVDLAKDLRSKTENIAAIIYTDIAKDGMLSGPNLEALAEMRAATDIPVIASGGVTTVEDVRQLTAQNTHACIIGRALYDGCLDLPAALAAVTEVLQASGGDSANA</sequence>
<dbReference type="InterPro" id="IPR011060">
    <property type="entry name" value="RibuloseP-bd_barrel"/>
</dbReference>
<dbReference type="GO" id="GO:0000162">
    <property type="term" value="P:L-tryptophan biosynthetic process"/>
    <property type="evidence" value="ECO:0007669"/>
    <property type="project" value="TreeGrafter"/>
</dbReference>
<comment type="similarity">
    <text evidence="4 9 10">Belongs to the HisA/HisF family.</text>
</comment>
<dbReference type="FunFam" id="3.20.20.70:FF:000009">
    <property type="entry name" value="1-(5-phosphoribosyl)-5-[(5-phosphoribosylamino)methylideneamino] imidazole-4-carboxamide isomerase"/>
    <property type="match status" value="1"/>
</dbReference>
<keyword evidence="7 9" id="KW-0368">Histidine biosynthesis</keyword>
<feature type="active site" description="Proton acceptor" evidence="9">
    <location>
        <position position="8"/>
    </location>
</feature>
<evidence type="ECO:0000256" key="6">
    <source>
        <dbReference type="ARBA" id="ARBA00022605"/>
    </source>
</evidence>
<evidence type="ECO:0000313" key="13">
    <source>
        <dbReference type="Proteomes" id="UP000319557"/>
    </source>
</evidence>
<dbReference type="UniPathway" id="UPA00031">
    <property type="reaction ID" value="UER00009"/>
</dbReference>
<dbReference type="InterPro" id="IPR006063">
    <property type="entry name" value="HisA_bact_arch"/>
</dbReference>
<evidence type="ECO:0000313" key="12">
    <source>
        <dbReference type="EMBL" id="QDS90656.1"/>
    </source>
</evidence>
<comment type="catalytic activity">
    <reaction evidence="1 9 11">
        <text>1-(5-phospho-beta-D-ribosyl)-5-[(5-phospho-beta-D-ribosylamino)methylideneamino]imidazole-4-carboxamide = 5-[(5-phospho-1-deoxy-D-ribulos-1-ylimino)methylamino]-1-(5-phospho-beta-D-ribosyl)imidazole-4-carboxamide</text>
        <dbReference type="Rhea" id="RHEA:15469"/>
        <dbReference type="ChEBI" id="CHEBI:58435"/>
        <dbReference type="ChEBI" id="CHEBI:58525"/>
        <dbReference type="EC" id="5.3.1.16"/>
    </reaction>
</comment>
<dbReference type="Gene3D" id="3.20.20.70">
    <property type="entry name" value="Aldolase class I"/>
    <property type="match status" value="1"/>
</dbReference>
<dbReference type="KEGG" id="ruv:EC9_48700"/>
<comment type="pathway">
    <text evidence="3 9 11">Amino-acid biosynthesis; L-histidine biosynthesis; L-histidine from 5-phospho-alpha-D-ribose 1-diphosphate: step 4/9.</text>
</comment>
<evidence type="ECO:0000256" key="7">
    <source>
        <dbReference type="ARBA" id="ARBA00023102"/>
    </source>
</evidence>
<dbReference type="PANTHER" id="PTHR43090:SF2">
    <property type="entry name" value="1-(5-PHOSPHORIBOSYL)-5-[(5-PHOSPHORIBOSYLAMINO)METHYLIDENEAMINO] IMIDAZOLE-4-CARBOXAMIDE ISOMERASE"/>
    <property type="match status" value="1"/>
</dbReference>
<evidence type="ECO:0000256" key="8">
    <source>
        <dbReference type="ARBA" id="ARBA00023235"/>
    </source>
</evidence>
<evidence type="ECO:0000256" key="11">
    <source>
        <dbReference type="RuleBase" id="RU003658"/>
    </source>
</evidence>
<gene>
    <name evidence="9 12" type="primary">hisA</name>
    <name evidence="12" type="ORF">EC9_48700</name>
</gene>
<dbReference type="SUPFAM" id="SSF51366">
    <property type="entry name" value="Ribulose-phoshate binding barrel"/>
    <property type="match status" value="1"/>
</dbReference>
<dbReference type="RefSeq" id="WP_145348435.1">
    <property type="nucleotide sequence ID" value="NZ_CP036261.1"/>
</dbReference>
<keyword evidence="6 9" id="KW-0028">Amino-acid biosynthesis</keyword>
<evidence type="ECO:0000256" key="10">
    <source>
        <dbReference type="RuleBase" id="RU003657"/>
    </source>
</evidence>
<dbReference type="NCBIfam" id="TIGR00007">
    <property type="entry name" value="1-(5-phosphoribosyl)-5-[(5-phosphoribosylamino)methylideneamino]imidazole-4-carboxamide isomerase"/>
    <property type="match status" value="1"/>
</dbReference>
<accession>A0A517M711</accession>
<proteinExistence type="inferred from homology"/>
<evidence type="ECO:0000256" key="1">
    <source>
        <dbReference type="ARBA" id="ARBA00000901"/>
    </source>
</evidence>
<evidence type="ECO:0000256" key="2">
    <source>
        <dbReference type="ARBA" id="ARBA00004496"/>
    </source>
</evidence>
<dbReference type="Proteomes" id="UP000319557">
    <property type="component" value="Chromosome"/>
</dbReference>
<dbReference type="AlphaFoldDB" id="A0A517M711"/>
<name>A0A517M711_9BACT</name>
<dbReference type="GO" id="GO:0000105">
    <property type="term" value="P:L-histidine biosynthetic process"/>
    <property type="evidence" value="ECO:0007669"/>
    <property type="project" value="UniProtKB-UniRule"/>
</dbReference>
<organism evidence="12 13">
    <name type="scientific">Rosistilla ulvae</name>
    <dbReference type="NCBI Taxonomy" id="1930277"/>
    <lineage>
        <taxon>Bacteria</taxon>
        <taxon>Pseudomonadati</taxon>
        <taxon>Planctomycetota</taxon>
        <taxon>Planctomycetia</taxon>
        <taxon>Pirellulales</taxon>
        <taxon>Pirellulaceae</taxon>
        <taxon>Rosistilla</taxon>
    </lineage>
</organism>
<keyword evidence="8 9" id="KW-0413">Isomerase</keyword>
<comment type="subcellular location">
    <subcellularLocation>
        <location evidence="2 9 11">Cytoplasm</location>
    </subcellularLocation>
</comment>
<dbReference type="HAMAP" id="MF_01014">
    <property type="entry name" value="HisA"/>
    <property type="match status" value="1"/>
</dbReference>
<dbReference type="InterPro" id="IPR013785">
    <property type="entry name" value="Aldolase_TIM"/>
</dbReference>
<dbReference type="OrthoDB" id="9781903at2"/>
<dbReference type="EC" id="5.3.1.16" evidence="9 11"/>
<dbReference type="EMBL" id="CP036261">
    <property type="protein sequence ID" value="QDS90656.1"/>
    <property type="molecule type" value="Genomic_DNA"/>
</dbReference>
<evidence type="ECO:0000256" key="4">
    <source>
        <dbReference type="ARBA" id="ARBA00009667"/>
    </source>
</evidence>
<protein>
    <recommendedName>
        <fullName evidence="9 11">1-(5-phosphoribosyl)-5-[(5-phosphoribosylamino)methylideneamino] imidazole-4-carboxamide isomerase</fullName>
        <ecNumber evidence="9 11">5.3.1.16</ecNumber>
    </recommendedName>
    <alternativeName>
        <fullName evidence="9">Phosphoribosylformimino-5-aminoimidazole carboxamide ribotide isomerase</fullName>
    </alternativeName>
</protein>
<dbReference type="CDD" id="cd04732">
    <property type="entry name" value="HisA"/>
    <property type="match status" value="1"/>
</dbReference>
<dbReference type="GO" id="GO:0003949">
    <property type="term" value="F:1-(5-phosphoribosyl)-5-[(5-phosphoribosylamino)methylideneamino]imidazole-4-carboxamide isomerase activity"/>
    <property type="evidence" value="ECO:0007669"/>
    <property type="project" value="UniProtKB-UniRule"/>
</dbReference>
<feature type="active site" description="Proton donor" evidence="9">
    <location>
        <position position="130"/>
    </location>
</feature>
<keyword evidence="5 9" id="KW-0963">Cytoplasm</keyword>
<evidence type="ECO:0000256" key="9">
    <source>
        <dbReference type="HAMAP-Rule" id="MF_01014"/>
    </source>
</evidence>
<evidence type="ECO:0000256" key="3">
    <source>
        <dbReference type="ARBA" id="ARBA00005133"/>
    </source>
</evidence>
<dbReference type="Pfam" id="PF00977">
    <property type="entry name" value="His_biosynth"/>
    <property type="match status" value="1"/>
</dbReference>
<reference evidence="12 13" key="1">
    <citation type="submission" date="2019-02" db="EMBL/GenBank/DDBJ databases">
        <title>Deep-cultivation of Planctomycetes and their phenomic and genomic characterization uncovers novel biology.</title>
        <authorList>
            <person name="Wiegand S."/>
            <person name="Jogler M."/>
            <person name="Boedeker C."/>
            <person name="Pinto D."/>
            <person name="Vollmers J."/>
            <person name="Rivas-Marin E."/>
            <person name="Kohn T."/>
            <person name="Peeters S.H."/>
            <person name="Heuer A."/>
            <person name="Rast P."/>
            <person name="Oberbeckmann S."/>
            <person name="Bunk B."/>
            <person name="Jeske O."/>
            <person name="Meyerdierks A."/>
            <person name="Storesund J.E."/>
            <person name="Kallscheuer N."/>
            <person name="Luecker S."/>
            <person name="Lage O.M."/>
            <person name="Pohl T."/>
            <person name="Merkel B.J."/>
            <person name="Hornburger P."/>
            <person name="Mueller R.-W."/>
            <person name="Bruemmer F."/>
            <person name="Labrenz M."/>
            <person name="Spormann A.M."/>
            <person name="Op den Camp H."/>
            <person name="Overmann J."/>
            <person name="Amann R."/>
            <person name="Jetten M.S.M."/>
            <person name="Mascher T."/>
            <person name="Medema M.H."/>
            <person name="Devos D.P."/>
            <person name="Kaster A.-K."/>
            <person name="Ovreas L."/>
            <person name="Rohde M."/>
            <person name="Galperin M.Y."/>
            <person name="Jogler C."/>
        </authorList>
    </citation>
    <scope>NUCLEOTIDE SEQUENCE [LARGE SCALE GENOMIC DNA]</scope>
    <source>
        <strain evidence="12 13">EC9</strain>
    </source>
</reference>
<dbReference type="InterPro" id="IPR006062">
    <property type="entry name" value="His_biosynth"/>
</dbReference>
<dbReference type="InterPro" id="IPR044524">
    <property type="entry name" value="Isoase_HisA-like"/>
</dbReference>
<dbReference type="InterPro" id="IPR023016">
    <property type="entry name" value="HisA/PriA"/>
</dbReference>
<dbReference type="GO" id="GO:0005737">
    <property type="term" value="C:cytoplasm"/>
    <property type="evidence" value="ECO:0007669"/>
    <property type="project" value="UniProtKB-SubCell"/>
</dbReference>
<dbReference type="PANTHER" id="PTHR43090">
    <property type="entry name" value="1-(5-PHOSPHORIBOSYL)-5-[(5-PHOSPHORIBOSYLAMINO)METHYLIDENEAMINO] IMIDAZOLE-4-CARBOXAMIDE ISOMERASE"/>
    <property type="match status" value="1"/>
</dbReference>
<evidence type="ECO:0000256" key="5">
    <source>
        <dbReference type="ARBA" id="ARBA00022490"/>
    </source>
</evidence>